<dbReference type="InterPro" id="IPR014710">
    <property type="entry name" value="RmlC-like_jellyroll"/>
</dbReference>
<organism evidence="4 5">
    <name type="scientific">Acuticoccus mangrovi</name>
    <dbReference type="NCBI Taxonomy" id="2796142"/>
    <lineage>
        <taxon>Bacteria</taxon>
        <taxon>Pseudomonadati</taxon>
        <taxon>Pseudomonadota</taxon>
        <taxon>Alphaproteobacteria</taxon>
        <taxon>Hyphomicrobiales</taxon>
        <taxon>Amorphaceae</taxon>
        <taxon>Acuticoccus</taxon>
    </lineage>
</organism>
<dbReference type="PANTHER" id="PTHR46797:SF20">
    <property type="entry name" value="BLR4304 PROTEIN"/>
    <property type="match status" value="1"/>
</dbReference>
<dbReference type="SUPFAM" id="SSF47413">
    <property type="entry name" value="lambda repressor-like DNA-binding domains"/>
    <property type="match status" value="1"/>
</dbReference>
<evidence type="ECO:0000313" key="5">
    <source>
        <dbReference type="Proteomes" id="UP000609531"/>
    </source>
</evidence>
<reference evidence="4" key="1">
    <citation type="submission" date="2020-12" db="EMBL/GenBank/DDBJ databases">
        <title>Bacterial taxonomy.</title>
        <authorList>
            <person name="Pan X."/>
        </authorList>
    </citation>
    <scope>NUCLEOTIDE SEQUENCE</scope>
    <source>
        <strain evidence="4">B2012</strain>
    </source>
</reference>
<accession>A0A934IKC1</accession>
<dbReference type="InterPro" id="IPR013096">
    <property type="entry name" value="Cupin_2"/>
</dbReference>
<dbReference type="GO" id="GO:0003677">
    <property type="term" value="F:DNA binding"/>
    <property type="evidence" value="ECO:0007669"/>
    <property type="project" value="UniProtKB-KW"/>
</dbReference>
<dbReference type="RefSeq" id="WP_198883986.1">
    <property type="nucleotide sequence ID" value="NZ_JAEKJA010000023.1"/>
</dbReference>
<evidence type="ECO:0000259" key="3">
    <source>
        <dbReference type="PROSITE" id="PS50943"/>
    </source>
</evidence>
<dbReference type="SMART" id="SM00530">
    <property type="entry name" value="HTH_XRE"/>
    <property type="match status" value="1"/>
</dbReference>
<dbReference type="InterPro" id="IPR010982">
    <property type="entry name" value="Lambda_DNA-bd_dom_sf"/>
</dbReference>
<dbReference type="SUPFAM" id="SSF51182">
    <property type="entry name" value="RmlC-like cupins"/>
    <property type="match status" value="1"/>
</dbReference>
<dbReference type="InterPro" id="IPR011051">
    <property type="entry name" value="RmlC_Cupin_sf"/>
</dbReference>
<dbReference type="AlphaFoldDB" id="A0A934IKC1"/>
<dbReference type="GO" id="GO:0003700">
    <property type="term" value="F:DNA-binding transcription factor activity"/>
    <property type="evidence" value="ECO:0007669"/>
    <property type="project" value="TreeGrafter"/>
</dbReference>
<sequence>MASKETPAGMKGDGSAGQLGRRLRSWRTGRGMTLAAVSQKTGVASSSLSKIENEQVSVSYHTLKRICDGLDIPIEEIINPDHKKFAPGRRSITRAADGSEFGCPQYIYRAHATDMSKKEMIPLEMTVLARKPEDFDDWNKHEGEEFVYVLSGVVDMYTEFYAPTRLVAGESLYFDSAMGHMFISVSEEDARILSICYDPRAHMQDDILDFFRAGRLNVQPLADESV</sequence>
<dbReference type="EMBL" id="JAEKJA010000023">
    <property type="protein sequence ID" value="MBJ3778083.1"/>
    <property type="molecule type" value="Genomic_DNA"/>
</dbReference>
<name>A0A934IKC1_9HYPH</name>
<dbReference type="CDD" id="cd00093">
    <property type="entry name" value="HTH_XRE"/>
    <property type="match status" value="1"/>
</dbReference>
<proteinExistence type="predicted"/>
<evidence type="ECO:0000256" key="1">
    <source>
        <dbReference type="ARBA" id="ARBA00023125"/>
    </source>
</evidence>
<dbReference type="Proteomes" id="UP000609531">
    <property type="component" value="Unassembled WGS sequence"/>
</dbReference>
<dbReference type="InterPro" id="IPR050807">
    <property type="entry name" value="TransReg_Diox_bact_type"/>
</dbReference>
<dbReference type="InterPro" id="IPR001387">
    <property type="entry name" value="Cro/C1-type_HTH"/>
</dbReference>
<feature type="domain" description="HTH cro/C1-type" evidence="3">
    <location>
        <begin position="23"/>
        <end position="77"/>
    </location>
</feature>
<feature type="region of interest" description="Disordered" evidence="2">
    <location>
        <begin position="1"/>
        <end position="22"/>
    </location>
</feature>
<protein>
    <submittedName>
        <fullName evidence="4">Helix-turn-helix transcriptional regulator</fullName>
    </submittedName>
</protein>
<dbReference type="Gene3D" id="2.60.120.10">
    <property type="entry name" value="Jelly Rolls"/>
    <property type="match status" value="1"/>
</dbReference>
<evidence type="ECO:0000313" key="4">
    <source>
        <dbReference type="EMBL" id="MBJ3778083.1"/>
    </source>
</evidence>
<keyword evidence="1" id="KW-0238">DNA-binding</keyword>
<dbReference type="PROSITE" id="PS50943">
    <property type="entry name" value="HTH_CROC1"/>
    <property type="match status" value="1"/>
</dbReference>
<dbReference type="GO" id="GO:0005829">
    <property type="term" value="C:cytosol"/>
    <property type="evidence" value="ECO:0007669"/>
    <property type="project" value="TreeGrafter"/>
</dbReference>
<dbReference type="Pfam" id="PF13560">
    <property type="entry name" value="HTH_31"/>
    <property type="match status" value="1"/>
</dbReference>
<dbReference type="Pfam" id="PF07883">
    <property type="entry name" value="Cupin_2"/>
    <property type="match status" value="1"/>
</dbReference>
<keyword evidence="5" id="KW-1185">Reference proteome</keyword>
<dbReference type="CDD" id="cd02209">
    <property type="entry name" value="cupin_XRE_C"/>
    <property type="match status" value="1"/>
</dbReference>
<dbReference type="Gene3D" id="1.10.260.40">
    <property type="entry name" value="lambda repressor-like DNA-binding domains"/>
    <property type="match status" value="1"/>
</dbReference>
<comment type="caution">
    <text evidence="4">The sequence shown here is derived from an EMBL/GenBank/DDBJ whole genome shotgun (WGS) entry which is preliminary data.</text>
</comment>
<evidence type="ECO:0000256" key="2">
    <source>
        <dbReference type="SAM" id="MobiDB-lite"/>
    </source>
</evidence>
<dbReference type="PANTHER" id="PTHR46797">
    <property type="entry name" value="HTH-TYPE TRANSCRIPTIONAL REGULATOR"/>
    <property type="match status" value="1"/>
</dbReference>
<gene>
    <name evidence="4" type="ORF">JCR33_20450</name>
</gene>